<dbReference type="SUPFAM" id="SSF52540">
    <property type="entry name" value="P-loop containing nucleoside triphosphate hydrolases"/>
    <property type="match status" value="1"/>
</dbReference>
<keyword evidence="2" id="KW-0813">Transport</keyword>
<protein>
    <submittedName>
        <fullName evidence="6">Peptide/nickel transport system ATP-binding protein</fullName>
    </submittedName>
</protein>
<gene>
    <name evidence="6" type="ORF">SAMN02745190_01638</name>
</gene>
<dbReference type="GO" id="GO:0005524">
    <property type="term" value="F:ATP binding"/>
    <property type="evidence" value="ECO:0007669"/>
    <property type="project" value="UniProtKB-KW"/>
</dbReference>
<dbReference type="PANTHER" id="PTHR43776:SF7">
    <property type="entry name" value="D,D-DIPEPTIDE TRANSPORT ATP-BINDING PROTEIN DDPF-RELATED"/>
    <property type="match status" value="1"/>
</dbReference>
<keyword evidence="4 6" id="KW-0067">ATP-binding</keyword>
<evidence type="ECO:0000256" key="4">
    <source>
        <dbReference type="ARBA" id="ARBA00022840"/>
    </source>
</evidence>
<evidence type="ECO:0000256" key="3">
    <source>
        <dbReference type="ARBA" id="ARBA00022741"/>
    </source>
</evidence>
<dbReference type="PROSITE" id="PS00211">
    <property type="entry name" value="ABC_TRANSPORTER_1"/>
    <property type="match status" value="1"/>
</dbReference>
<feature type="domain" description="ABC transporter" evidence="5">
    <location>
        <begin position="4"/>
        <end position="245"/>
    </location>
</feature>
<evidence type="ECO:0000313" key="6">
    <source>
        <dbReference type="EMBL" id="SHF01083.1"/>
    </source>
</evidence>
<dbReference type="InterPro" id="IPR003593">
    <property type="entry name" value="AAA+_ATPase"/>
</dbReference>
<dbReference type="AlphaFoldDB" id="A0A1M4Y685"/>
<dbReference type="PANTHER" id="PTHR43776">
    <property type="entry name" value="TRANSPORT ATP-BINDING PROTEIN"/>
    <property type="match status" value="1"/>
</dbReference>
<dbReference type="Gene3D" id="3.40.50.300">
    <property type="entry name" value="P-loop containing nucleotide triphosphate hydrolases"/>
    <property type="match status" value="1"/>
</dbReference>
<dbReference type="InterPro" id="IPR017871">
    <property type="entry name" value="ABC_transporter-like_CS"/>
</dbReference>
<comment type="similarity">
    <text evidence="1">Belongs to the ABC transporter superfamily.</text>
</comment>
<dbReference type="Proteomes" id="UP000184404">
    <property type="component" value="Unassembled WGS sequence"/>
</dbReference>
<reference evidence="6 7" key="1">
    <citation type="submission" date="2016-11" db="EMBL/GenBank/DDBJ databases">
        <authorList>
            <person name="Jaros S."/>
            <person name="Januszkiewicz K."/>
            <person name="Wedrychowicz H."/>
        </authorList>
    </citation>
    <scope>NUCLEOTIDE SEQUENCE [LARGE SCALE GENOMIC DNA]</scope>
    <source>
        <strain evidence="6 7">DSM 10502</strain>
    </source>
</reference>
<evidence type="ECO:0000259" key="5">
    <source>
        <dbReference type="PROSITE" id="PS50893"/>
    </source>
</evidence>
<proteinExistence type="inferred from homology"/>
<dbReference type="STRING" id="1123243.SAMN02745190_01638"/>
<evidence type="ECO:0000256" key="1">
    <source>
        <dbReference type="ARBA" id="ARBA00005417"/>
    </source>
</evidence>
<dbReference type="SMART" id="SM00382">
    <property type="entry name" value="AAA"/>
    <property type="match status" value="1"/>
</dbReference>
<dbReference type="EMBL" id="FQUG01000006">
    <property type="protein sequence ID" value="SHF01083.1"/>
    <property type="molecule type" value="Genomic_DNA"/>
</dbReference>
<dbReference type="Pfam" id="PF00005">
    <property type="entry name" value="ABC_tran"/>
    <property type="match status" value="1"/>
</dbReference>
<keyword evidence="7" id="KW-1185">Reference proteome</keyword>
<dbReference type="GO" id="GO:0055085">
    <property type="term" value="P:transmembrane transport"/>
    <property type="evidence" value="ECO:0007669"/>
    <property type="project" value="UniProtKB-ARBA"/>
</dbReference>
<accession>A0A1M4Y685</accession>
<name>A0A1M4Y685_9FIRM</name>
<dbReference type="InterPro" id="IPR027417">
    <property type="entry name" value="P-loop_NTPase"/>
</dbReference>
<evidence type="ECO:0000313" key="7">
    <source>
        <dbReference type="Proteomes" id="UP000184404"/>
    </source>
</evidence>
<dbReference type="InterPro" id="IPR003439">
    <property type="entry name" value="ABC_transporter-like_ATP-bd"/>
</dbReference>
<dbReference type="InterPro" id="IPR050319">
    <property type="entry name" value="ABC_transp_ATP-bind"/>
</dbReference>
<dbReference type="PROSITE" id="PS50893">
    <property type="entry name" value="ABC_TRANSPORTER_2"/>
    <property type="match status" value="1"/>
</dbReference>
<organism evidence="6 7">
    <name type="scientific">Schwartzia succinivorans DSM 10502</name>
    <dbReference type="NCBI Taxonomy" id="1123243"/>
    <lineage>
        <taxon>Bacteria</taxon>
        <taxon>Bacillati</taxon>
        <taxon>Bacillota</taxon>
        <taxon>Negativicutes</taxon>
        <taxon>Selenomonadales</taxon>
        <taxon>Selenomonadaceae</taxon>
        <taxon>Schwartzia</taxon>
    </lineage>
</organism>
<evidence type="ECO:0000256" key="2">
    <source>
        <dbReference type="ARBA" id="ARBA00022448"/>
    </source>
</evidence>
<dbReference type="CDD" id="cd03257">
    <property type="entry name" value="ABC_NikE_OppD_transporters"/>
    <property type="match status" value="1"/>
</dbReference>
<dbReference type="GO" id="GO:0016887">
    <property type="term" value="F:ATP hydrolysis activity"/>
    <property type="evidence" value="ECO:0007669"/>
    <property type="project" value="InterPro"/>
</dbReference>
<keyword evidence="3" id="KW-0547">Nucleotide-binding</keyword>
<dbReference type="RefSeq" id="WP_072935740.1">
    <property type="nucleotide sequence ID" value="NZ_FQUG01000006.1"/>
</dbReference>
<sequence>MALLELHDIVKSFQKDGKPVRVLDNVTVSVEEGKCLGLVGQSGCGKSTLARIASRLTEADGGKILFDGSDITELKGNGLRHVYDGLQMIFQQPESSFNPRRLLGWSISEPLRRHGVSEGDCRERTAQLLREVGLDTDYAERYPHEVSGGECQRAAIARALALNPKLLICDEITSALDVTIQREITALIRSLIEKGMTCIFITHDLALLNDVADSVAVMEKGKIVEAGSTVDITSHPKSSAARELLEAALFEEGFEG</sequence>